<evidence type="ECO:0000313" key="1">
    <source>
        <dbReference type="EMBL" id="KAL0413278.1"/>
    </source>
</evidence>
<dbReference type="AlphaFoldDB" id="A0AAW2U836"/>
<name>A0AAW2U836_SESRA</name>
<gene>
    <name evidence="1" type="ORF">Sradi_1529500</name>
</gene>
<sequence length="79" mass="8051">MAPNVISDNSSAEVSEKVLCLRGSTTGPTALGGGGTGTGADPPLGVARHFNGLLLVRGVVRILHRNSRLELKLSTDGAN</sequence>
<protein>
    <submittedName>
        <fullName evidence="1">Uncharacterized protein</fullName>
    </submittedName>
</protein>
<reference evidence="1" key="2">
    <citation type="journal article" date="2024" name="Plant">
        <title>Genomic evolution and insights into agronomic trait innovations of Sesamum species.</title>
        <authorList>
            <person name="Miao H."/>
            <person name="Wang L."/>
            <person name="Qu L."/>
            <person name="Liu H."/>
            <person name="Sun Y."/>
            <person name="Le M."/>
            <person name="Wang Q."/>
            <person name="Wei S."/>
            <person name="Zheng Y."/>
            <person name="Lin W."/>
            <person name="Duan Y."/>
            <person name="Cao H."/>
            <person name="Xiong S."/>
            <person name="Wang X."/>
            <person name="Wei L."/>
            <person name="Li C."/>
            <person name="Ma Q."/>
            <person name="Ju M."/>
            <person name="Zhao R."/>
            <person name="Li G."/>
            <person name="Mu C."/>
            <person name="Tian Q."/>
            <person name="Mei H."/>
            <person name="Zhang T."/>
            <person name="Gao T."/>
            <person name="Zhang H."/>
        </authorList>
    </citation>
    <scope>NUCLEOTIDE SEQUENCE</scope>
    <source>
        <strain evidence="1">G02</strain>
    </source>
</reference>
<accession>A0AAW2U836</accession>
<dbReference type="EMBL" id="JACGWJ010000006">
    <property type="protein sequence ID" value="KAL0413278.1"/>
    <property type="molecule type" value="Genomic_DNA"/>
</dbReference>
<organism evidence="1">
    <name type="scientific">Sesamum radiatum</name>
    <name type="common">Black benniseed</name>
    <dbReference type="NCBI Taxonomy" id="300843"/>
    <lineage>
        <taxon>Eukaryota</taxon>
        <taxon>Viridiplantae</taxon>
        <taxon>Streptophyta</taxon>
        <taxon>Embryophyta</taxon>
        <taxon>Tracheophyta</taxon>
        <taxon>Spermatophyta</taxon>
        <taxon>Magnoliopsida</taxon>
        <taxon>eudicotyledons</taxon>
        <taxon>Gunneridae</taxon>
        <taxon>Pentapetalae</taxon>
        <taxon>asterids</taxon>
        <taxon>lamiids</taxon>
        <taxon>Lamiales</taxon>
        <taxon>Pedaliaceae</taxon>
        <taxon>Sesamum</taxon>
    </lineage>
</organism>
<reference evidence="1" key="1">
    <citation type="submission" date="2020-06" db="EMBL/GenBank/DDBJ databases">
        <authorList>
            <person name="Li T."/>
            <person name="Hu X."/>
            <person name="Zhang T."/>
            <person name="Song X."/>
            <person name="Zhang H."/>
            <person name="Dai N."/>
            <person name="Sheng W."/>
            <person name="Hou X."/>
            <person name="Wei L."/>
        </authorList>
    </citation>
    <scope>NUCLEOTIDE SEQUENCE</scope>
    <source>
        <strain evidence="1">G02</strain>
        <tissue evidence="1">Leaf</tissue>
    </source>
</reference>
<proteinExistence type="predicted"/>
<comment type="caution">
    <text evidence="1">The sequence shown here is derived from an EMBL/GenBank/DDBJ whole genome shotgun (WGS) entry which is preliminary data.</text>
</comment>